<dbReference type="PANTHER" id="PTHR37030">
    <property type="entry name" value="NUCLEOTIDYLTRANSFERASE"/>
    <property type="match status" value="1"/>
</dbReference>
<feature type="domain" description="Polymerase nucleotidyl transferase" evidence="1">
    <location>
        <begin position="30"/>
        <end position="109"/>
    </location>
</feature>
<organism evidence="2">
    <name type="scientific">Caldiarchaeum subterraneum</name>
    <dbReference type="NCBI Taxonomy" id="311458"/>
    <lineage>
        <taxon>Archaea</taxon>
        <taxon>Nitrososphaerota</taxon>
        <taxon>Candidatus Caldarchaeales</taxon>
        <taxon>Candidatus Caldarchaeaceae</taxon>
        <taxon>Candidatus Caldarchaeum</taxon>
    </lineage>
</organism>
<keyword evidence="2" id="KW-0808">Transferase</keyword>
<dbReference type="EMBL" id="DRWN01000029">
    <property type="protein sequence ID" value="HHK68323.1"/>
    <property type="molecule type" value="Genomic_DNA"/>
</dbReference>
<name>A0A7C5LFK6_CALS0</name>
<evidence type="ECO:0000313" key="2">
    <source>
        <dbReference type="EMBL" id="HHK68323.1"/>
    </source>
</evidence>
<comment type="caution">
    <text evidence="2">The sequence shown here is derived from an EMBL/GenBank/DDBJ whole genome shotgun (WGS) entry which is preliminary data.</text>
</comment>
<dbReference type="GO" id="GO:0016779">
    <property type="term" value="F:nucleotidyltransferase activity"/>
    <property type="evidence" value="ECO:0007669"/>
    <property type="project" value="InterPro"/>
</dbReference>
<dbReference type="InterPro" id="IPR043519">
    <property type="entry name" value="NT_sf"/>
</dbReference>
<dbReference type="PANTHER" id="PTHR37030:SF1">
    <property type="entry name" value="NUCLEOTIDYLTRANSFERASE"/>
    <property type="match status" value="1"/>
</dbReference>
<dbReference type="InterPro" id="IPR002934">
    <property type="entry name" value="Polymerase_NTP_transf_dom"/>
</dbReference>
<dbReference type="CDD" id="cd05403">
    <property type="entry name" value="NT_KNTase_like"/>
    <property type="match status" value="1"/>
</dbReference>
<reference evidence="2" key="1">
    <citation type="journal article" date="2020" name="mSystems">
        <title>Genome- and Community-Level Interaction Insights into Carbon Utilization and Element Cycling Functions of Hydrothermarchaeota in Hydrothermal Sediment.</title>
        <authorList>
            <person name="Zhou Z."/>
            <person name="Liu Y."/>
            <person name="Xu W."/>
            <person name="Pan J."/>
            <person name="Luo Z.H."/>
            <person name="Li M."/>
        </authorList>
    </citation>
    <scope>NUCLEOTIDE SEQUENCE [LARGE SCALE GENOMIC DNA]</scope>
    <source>
        <strain evidence="2">SpSt-1056</strain>
    </source>
</reference>
<dbReference type="SUPFAM" id="SSF81301">
    <property type="entry name" value="Nucleotidyltransferase"/>
    <property type="match status" value="1"/>
</dbReference>
<dbReference type="Pfam" id="PF01909">
    <property type="entry name" value="NTP_transf_2"/>
    <property type="match status" value="1"/>
</dbReference>
<gene>
    <name evidence="2" type="ORF">ENM11_04105</name>
</gene>
<dbReference type="Gene3D" id="3.30.460.10">
    <property type="entry name" value="Beta Polymerase, domain 2"/>
    <property type="match status" value="1"/>
</dbReference>
<sequence>MAGKDLIDVLLEIRAEKRRCYEEVWEYARLIRDVARRRDPSARVLLFGSFVKGSMRPDSDIDVLVITDEAALLDRRLGLRVEIVREIGEATPFQLHVVTPAEYDRWYKRFVDRWVEV</sequence>
<evidence type="ECO:0000259" key="1">
    <source>
        <dbReference type="Pfam" id="PF01909"/>
    </source>
</evidence>
<accession>A0A7C5LFK6</accession>
<dbReference type="AlphaFoldDB" id="A0A7C5LFK6"/>
<protein>
    <submittedName>
        <fullName evidence="2">Nucleotidyltransferase domain-containing protein</fullName>
    </submittedName>
</protein>
<proteinExistence type="predicted"/>